<dbReference type="EMBL" id="BHXQ01000008">
    <property type="protein sequence ID" value="GCC53603.1"/>
    <property type="molecule type" value="Genomic_DNA"/>
</dbReference>
<name>A0A401UFD7_9BACT</name>
<keyword evidence="2" id="KW-1185">Reference proteome</keyword>
<dbReference type="RefSeq" id="WP_127124251.1">
    <property type="nucleotide sequence ID" value="NZ_BHXQ01000008.1"/>
</dbReference>
<dbReference type="PROSITE" id="PS51257">
    <property type="entry name" value="PROKAR_LIPOPROTEIN"/>
    <property type="match status" value="1"/>
</dbReference>
<dbReference type="AlphaFoldDB" id="A0A401UFD7"/>
<organism evidence="1 2">
    <name type="scientific">Chryseotalea sanaruensis</name>
    <dbReference type="NCBI Taxonomy" id="2482724"/>
    <lineage>
        <taxon>Bacteria</taxon>
        <taxon>Pseudomonadati</taxon>
        <taxon>Bacteroidota</taxon>
        <taxon>Cytophagia</taxon>
        <taxon>Cytophagales</taxon>
        <taxon>Chryseotaleaceae</taxon>
        <taxon>Chryseotalea</taxon>
    </lineage>
</organism>
<evidence type="ECO:0000313" key="1">
    <source>
        <dbReference type="EMBL" id="GCC53603.1"/>
    </source>
</evidence>
<evidence type="ECO:0000313" key="2">
    <source>
        <dbReference type="Proteomes" id="UP000288227"/>
    </source>
</evidence>
<sequence length="370" mass="42707">MIKKTSMSRFIAIIIIGLLTYACTSTPEERVQNLPASTGKSGDVLILMDSTQWKSELGEAVRNIFSSEVSGLPRNEPVFKVIWVHPSSKIKLLTQIRNLVYVFALDQSSAGTRSITQNLSEETIKNIKADSSFYLVNKKNEYSRGQEVMYLFGNTTQELIHHLKRDGARIQDFFNNVEKQRMMASIIKTSSTRNHTALLQKEYQISLHFPAGFQLVQKEKDFVWFRSPESEIDKNFFIARKPYESEYQLLPDSLLDWRESICRRYIFEDPDMPQSFITTERSIPFNPVKAKQVNFNGAFGMEIRGLWRTNNKSMGGPFISYSFVNEVDKHIYYLEGFVYSPGKPQRELIREMEAIAFTFKTFSNPPTSKN</sequence>
<protein>
    <submittedName>
        <fullName evidence="1">DUF4837 domain-containing protein</fullName>
    </submittedName>
</protein>
<comment type="caution">
    <text evidence="1">The sequence shown here is derived from an EMBL/GenBank/DDBJ whole genome shotgun (WGS) entry which is preliminary data.</text>
</comment>
<proteinExistence type="predicted"/>
<accession>A0A401UFD7</accession>
<reference evidence="1 2" key="1">
    <citation type="submission" date="2018-11" db="EMBL/GenBank/DDBJ databases">
        <title>Chryseotalea sanarue gen. nov., sp., nov., a member of the family Cytophagaceae, isolated from a brackish lake in Hamamatsu Japan.</title>
        <authorList>
            <person name="Maejima Y."/>
            <person name="Iino T."/>
            <person name="Muraguchi Y."/>
            <person name="Fukuda K."/>
            <person name="Ohkuma M."/>
            <person name="Moriuchi R."/>
            <person name="Dohra H."/>
            <person name="Kimbara K."/>
            <person name="Shintani M."/>
        </authorList>
    </citation>
    <scope>NUCLEOTIDE SEQUENCE [LARGE SCALE GENOMIC DNA]</scope>
    <source>
        <strain evidence="1 2">Ys</strain>
    </source>
</reference>
<gene>
    <name evidence="1" type="ORF">SanaruYs_38480</name>
</gene>
<dbReference type="Proteomes" id="UP000288227">
    <property type="component" value="Unassembled WGS sequence"/>
</dbReference>
<dbReference type="OrthoDB" id="1115230at2"/>
<dbReference type="Pfam" id="PF16125">
    <property type="entry name" value="DUF4837"/>
    <property type="match status" value="1"/>
</dbReference>
<dbReference type="InterPro" id="IPR032286">
    <property type="entry name" value="DUF4837"/>
</dbReference>